<dbReference type="EMBL" id="JAYGIM010000005">
    <property type="protein sequence ID" value="MEA5426377.1"/>
    <property type="molecule type" value="Genomic_DNA"/>
</dbReference>
<sequence length="124" mass="14231">MLAEQTLKILNAFLNQLPTSFLIVGLIIYLLSHFELFGINLPFNQVKSPLMITIWILVLLIFTFSKVVFSDNQYITIAKFLLTILGISISSKVFVKSMFLSLLVYSFSYFCYGKAFLLLIQILF</sequence>
<gene>
    <name evidence="2" type="ORF">VB798_07305</name>
</gene>
<feature type="transmembrane region" description="Helical" evidence="1">
    <location>
        <begin position="20"/>
        <end position="43"/>
    </location>
</feature>
<feature type="transmembrane region" description="Helical" evidence="1">
    <location>
        <begin position="50"/>
        <end position="69"/>
    </location>
</feature>
<accession>A0ABU5SGQ9</accession>
<reference evidence="2 3" key="1">
    <citation type="submission" date="2023-12" db="EMBL/GenBank/DDBJ databases">
        <title>Novel species of the genus Arcicella isolated from rivers.</title>
        <authorList>
            <person name="Lu H."/>
        </authorList>
    </citation>
    <scope>NUCLEOTIDE SEQUENCE [LARGE SCALE GENOMIC DNA]</scope>
    <source>
        <strain evidence="2 3">DC25W</strain>
    </source>
</reference>
<dbReference type="Proteomes" id="UP001302222">
    <property type="component" value="Unassembled WGS sequence"/>
</dbReference>
<evidence type="ECO:0000313" key="2">
    <source>
        <dbReference type="EMBL" id="MEA5426377.1"/>
    </source>
</evidence>
<keyword evidence="1" id="KW-1133">Transmembrane helix</keyword>
<keyword evidence="1" id="KW-0472">Membrane</keyword>
<protein>
    <submittedName>
        <fullName evidence="2">Uncharacterized protein</fullName>
    </submittedName>
</protein>
<keyword evidence="3" id="KW-1185">Reference proteome</keyword>
<organism evidence="2 3">
    <name type="scientific">Arcicella lustrica</name>
    <dbReference type="NCBI Taxonomy" id="2984196"/>
    <lineage>
        <taxon>Bacteria</taxon>
        <taxon>Pseudomonadati</taxon>
        <taxon>Bacteroidota</taxon>
        <taxon>Cytophagia</taxon>
        <taxon>Cytophagales</taxon>
        <taxon>Flectobacillaceae</taxon>
        <taxon>Arcicella</taxon>
    </lineage>
</organism>
<evidence type="ECO:0000313" key="3">
    <source>
        <dbReference type="Proteomes" id="UP001302222"/>
    </source>
</evidence>
<evidence type="ECO:0000256" key="1">
    <source>
        <dbReference type="SAM" id="Phobius"/>
    </source>
</evidence>
<feature type="transmembrane region" description="Helical" evidence="1">
    <location>
        <begin position="102"/>
        <end position="123"/>
    </location>
</feature>
<name>A0ABU5SGQ9_9BACT</name>
<proteinExistence type="predicted"/>
<keyword evidence="1" id="KW-0812">Transmembrane</keyword>
<dbReference type="RefSeq" id="WP_323257479.1">
    <property type="nucleotide sequence ID" value="NZ_JAYGIM010000005.1"/>
</dbReference>
<comment type="caution">
    <text evidence="2">The sequence shown here is derived from an EMBL/GenBank/DDBJ whole genome shotgun (WGS) entry which is preliminary data.</text>
</comment>